<keyword evidence="2" id="KW-1185">Reference proteome</keyword>
<evidence type="ECO:0008006" key="3">
    <source>
        <dbReference type="Google" id="ProtNLM"/>
    </source>
</evidence>
<dbReference type="PANTHER" id="PTHR33706">
    <property type="entry name" value="MORN VARIANT REPEAT PROTEIN"/>
    <property type="match status" value="1"/>
</dbReference>
<gene>
    <name evidence="1" type="ORF">PPRIM_AZ9-3.1.T0830089</name>
</gene>
<sequence length="231" mass="27563">MYISGVQDGMWKEVNERFQNDCKIFYFGQFDIGKKIGRWNVIFQDTIMNFRGGGDYDNQGMKTGRWVDQNNNFFREQKSGKYYVDLILKKQFESIGSGQYDEKGIKHDFWIEPIEHIWRQIKFGCSDCNQLGLNNLLRQYQNNGEKIGRWEILYKEENSEKFELIGGGCYDENGMISGEWAKVDSKFSYSCQVIQKGQQLKGRKVERWNYHFWEKIMIFIVIIIQRRRIIS</sequence>
<dbReference type="PANTHER" id="PTHR33706:SF1">
    <property type="entry name" value="TPR REPEAT PROTEIN"/>
    <property type="match status" value="1"/>
</dbReference>
<dbReference type="AlphaFoldDB" id="A0A8S1NAS5"/>
<evidence type="ECO:0000313" key="1">
    <source>
        <dbReference type="EMBL" id="CAD8089232.1"/>
    </source>
</evidence>
<evidence type="ECO:0000313" key="2">
    <source>
        <dbReference type="Proteomes" id="UP000688137"/>
    </source>
</evidence>
<reference evidence="1" key="1">
    <citation type="submission" date="2021-01" db="EMBL/GenBank/DDBJ databases">
        <authorList>
            <consortium name="Genoscope - CEA"/>
            <person name="William W."/>
        </authorList>
    </citation>
    <scope>NUCLEOTIDE SEQUENCE</scope>
</reference>
<dbReference type="EMBL" id="CAJJDM010000086">
    <property type="protein sequence ID" value="CAD8089232.1"/>
    <property type="molecule type" value="Genomic_DNA"/>
</dbReference>
<accession>A0A8S1NAS5</accession>
<organism evidence="1 2">
    <name type="scientific">Paramecium primaurelia</name>
    <dbReference type="NCBI Taxonomy" id="5886"/>
    <lineage>
        <taxon>Eukaryota</taxon>
        <taxon>Sar</taxon>
        <taxon>Alveolata</taxon>
        <taxon>Ciliophora</taxon>
        <taxon>Intramacronucleata</taxon>
        <taxon>Oligohymenophorea</taxon>
        <taxon>Peniculida</taxon>
        <taxon>Parameciidae</taxon>
        <taxon>Paramecium</taxon>
    </lineage>
</organism>
<comment type="caution">
    <text evidence="1">The sequence shown here is derived from an EMBL/GenBank/DDBJ whole genome shotgun (WGS) entry which is preliminary data.</text>
</comment>
<dbReference type="Proteomes" id="UP000688137">
    <property type="component" value="Unassembled WGS sequence"/>
</dbReference>
<protein>
    <recommendedName>
        <fullName evidence="3">MORN repeat protein</fullName>
    </recommendedName>
</protein>
<proteinExistence type="predicted"/>
<name>A0A8S1NAS5_PARPR</name>